<dbReference type="RefSeq" id="WP_280615723.1">
    <property type="nucleotide sequence ID" value="NZ_JAROYP010000001.1"/>
</dbReference>
<comment type="caution">
    <text evidence="1">The sequence shown here is derived from an EMBL/GenBank/DDBJ whole genome shotgun (WGS) entry which is preliminary data.</text>
</comment>
<evidence type="ECO:0000313" key="2">
    <source>
        <dbReference type="Proteomes" id="UP001159179"/>
    </source>
</evidence>
<gene>
    <name evidence="1" type="ORF">P5X88_02985</name>
</gene>
<reference evidence="1" key="1">
    <citation type="submission" date="2023-03" db="EMBL/GenBank/DDBJ databases">
        <title>Bacterial isolates from washroom surfaces on a university campus.</title>
        <authorList>
            <person name="Holman D.B."/>
            <person name="Gzyl K.E."/>
            <person name="Taheri A.E."/>
        </authorList>
    </citation>
    <scope>NUCLEOTIDE SEQUENCE</scope>
    <source>
        <strain evidence="1">RD03</strain>
    </source>
</reference>
<organism evidence="1 2">
    <name type="scientific">Heyndrickxia oleronia</name>
    <dbReference type="NCBI Taxonomy" id="38875"/>
    <lineage>
        <taxon>Bacteria</taxon>
        <taxon>Bacillati</taxon>
        <taxon>Bacillota</taxon>
        <taxon>Bacilli</taxon>
        <taxon>Bacillales</taxon>
        <taxon>Bacillaceae</taxon>
        <taxon>Heyndrickxia</taxon>
    </lineage>
</organism>
<protein>
    <submittedName>
        <fullName evidence="1">Uncharacterized protein</fullName>
    </submittedName>
</protein>
<sequence length="153" mass="17609">MTQSNAYIRTGQTRAGFSLVFHELFDLYHPYIGDKATLYYLYLLRHRNNEQGNANEGKAWNGRTSTVEKFQLSFSTLPILDDILEASGLVTIERKPVGRGKDKIYYVVHDPLDRHQFRQREEEMTGKLRKVAMKYDKAIGKLLGKEKGAKLIA</sequence>
<proteinExistence type="predicted"/>
<dbReference type="Proteomes" id="UP001159179">
    <property type="component" value="Unassembled WGS sequence"/>
</dbReference>
<evidence type="ECO:0000313" key="1">
    <source>
        <dbReference type="EMBL" id="MDH5159884.1"/>
    </source>
</evidence>
<dbReference type="EMBL" id="JAROYP010000001">
    <property type="protein sequence ID" value="MDH5159884.1"/>
    <property type="molecule type" value="Genomic_DNA"/>
</dbReference>
<dbReference type="AlphaFoldDB" id="A0AAW6SSD7"/>
<name>A0AAW6SSD7_9BACI</name>
<accession>A0AAW6SSD7</accession>